<dbReference type="AlphaFoldDB" id="E3CYX7"/>
<evidence type="ECO:0000313" key="3">
    <source>
        <dbReference type="EMBL" id="EFQ24572.1"/>
    </source>
</evidence>
<dbReference type="HOGENOM" id="CLU_000445_92_1_0"/>
<feature type="domain" description="HD-GYP" evidence="2">
    <location>
        <begin position="137"/>
        <end position="337"/>
    </location>
</feature>
<dbReference type="InterPro" id="IPR037522">
    <property type="entry name" value="HD_GYP_dom"/>
</dbReference>
<keyword evidence="4" id="KW-1185">Reference proteome</keyword>
<dbReference type="Pfam" id="PF13487">
    <property type="entry name" value="HD_5"/>
    <property type="match status" value="1"/>
</dbReference>
<dbReference type="Gene3D" id="1.10.3210.10">
    <property type="entry name" value="Hypothetical protein af1432"/>
    <property type="match status" value="1"/>
</dbReference>
<dbReference type="eggNOG" id="COG2206">
    <property type="taxonomic scope" value="Bacteria"/>
</dbReference>
<protein>
    <submittedName>
        <fullName evidence="3">Metal dependent phosphohydrolase</fullName>
    </submittedName>
</protein>
<dbReference type="CDD" id="cd00077">
    <property type="entry name" value="HDc"/>
    <property type="match status" value="1"/>
</dbReference>
<dbReference type="PROSITE" id="PS51831">
    <property type="entry name" value="HD"/>
    <property type="match status" value="1"/>
</dbReference>
<feature type="domain" description="HD" evidence="1">
    <location>
        <begin position="159"/>
        <end position="286"/>
    </location>
</feature>
<dbReference type="SUPFAM" id="SSF109604">
    <property type="entry name" value="HD-domain/PDEase-like"/>
    <property type="match status" value="1"/>
</dbReference>
<keyword evidence="3" id="KW-0378">Hydrolase</keyword>
<dbReference type="InterPro" id="IPR006674">
    <property type="entry name" value="HD_domain"/>
</dbReference>
<accession>E3CYX7</accession>
<dbReference type="SMART" id="SM00471">
    <property type="entry name" value="HDc"/>
    <property type="match status" value="1"/>
</dbReference>
<name>E3CYX7_9BACT</name>
<dbReference type="STRING" id="584708.Apau_2161"/>
<reference evidence="3 4" key="1">
    <citation type="journal article" date="2010" name="Stand. Genomic Sci.">
        <title>Non-contiguous finished genome sequence of Aminomonas paucivorans type strain (GLU-3).</title>
        <authorList>
            <person name="Pitluck S."/>
            <person name="Yasawong M."/>
            <person name="Held B."/>
            <person name="Lapidus A."/>
            <person name="Nolan M."/>
            <person name="Copeland A."/>
            <person name="Lucas S."/>
            <person name="Del Rio T.G."/>
            <person name="Tice H."/>
            <person name="Cheng J.F."/>
            <person name="Chertkov O."/>
            <person name="Goodwin L."/>
            <person name="Tapia R."/>
            <person name="Han C."/>
            <person name="Liolios K."/>
            <person name="Ivanova N."/>
            <person name="Mavromatis K."/>
            <person name="Ovchinnikova G."/>
            <person name="Pati A."/>
            <person name="Chen A."/>
            <person name="Palaniappan K."/>
            <person name="Land M."/>
            <person name="Hauser L."/>
            <person name="Chang Y.J."/>
            <person name="Jeffries C.D."/>
            <person name="Pukall R."/>
            <person name="Spring S."/>
            <person name="Rohde M."/>
            <person name="Sikorski J."/>
            <person name="Goker M."/>
            <person name="Woyke T."/>
            <person name="Bristow J."/>
            <person name="Eisen J.A."/>
            <person name="Markowitz V."/>
            <person name="Hugenholtz P."/>
            <person name="Kyrpides N.C."/>
            <person name="Klenk H.P."/>
        </authorList>
    </citation>
    <scope>NUCLEOTIDE SEQUENCE [LARGE SCALE GENOMIC DNA]</scope>
    <source>
        <strain evidence="3 4">DSM 12260</strain>
    </source>
</reference>
<evidence type="ECO:0000259" key="1">
    <source>
        <dbReference type="PROSITE" id="PS51831"/>
    </source>
</evidence>
<organism evidence="3 4">
    <name type="scientific">Aminomonas paucivorans DSM 12260</name>
    <dbReference type="NCBI Taxonomy" id="584708"/>
    <lineage>
        <taxon>Bacteria</taxon>
        <taxon>Thermotogati</taxon>
        <taxon>Synergistota</taxon>
        <taxon>Synergistia</taxon>
        <taxon>Synergistales</taxon>
        <taxon>Synergistaceae</taxon>
        <taxon>Aminomonas</taxon>
    </lineage>
</organism>
<dbReference type="RefSeq" id="WP_006301813.1">
    <property type="nucleotide sequence ID" value="NZ_CM001022.1"/>
</dbReference>
<dbReference type="Proteomes" id="UP000005096">
    <property type="component" value="Chromosome"/>
</dbReference>
<dbReference type="GO" id="GO:0016787">
    <property type="term" value="F:hydrolase activity"/>
    <property type="evidence" value="ECO:0007669"/>
    <property type="project" value="UniProtKB-KW"/>
</dbReference>
<dbReference type="PaxDb" id="584708-Apau_2161"/>
<dbReference type="PANTHER" id="PTHR43155:SF2">
    <property type="entry name" value="CYCLIC DI-GMP PHOSPHODIESTERASE PA4108"/>
    <property type="match status" value="1"/>
</dbReference>
<proteinExistence type="predicted"/>
<dbReference type="EMBL" id="CM001022">
    <property type="protein sequence ID" value="EFQ24572.1"/>
    <property type="molecule type" value="Genomic_DNA"/>
</dbReference>
<gene>
    <name evidence="3" type="ORF">Apau_2161</name>
</gene>
<dbReference type="PANTHER" id="PTHR43155">
    <property type="entry name" value="CYCLIC DI-GMP PHOSPHODIESTERASE PA4108-RELATED"/>
    <property type="match status" value="1"/>
</dbReference>
<dbReference type="InterPro" id="IPR003607">
    <property type="entry name" value="HD/PDEase_dom"/>
</dbReference>
<evidence type="ECO:0000313" key="4">
    <source>
        <dbReference type="Proteomes" id="UP000005096"/>
    </source>
</evidence>
<evidence type="ECO:0000259" key="2">
    <source>
        <dbReference type="PROSITE" id="PS51832"/>
    </source>
</evidence>
<dbReference type="PROSITE" id="PS51832">
    <property type="entry name" value="HD_GYP"/>
    <property type="match status" value="1"/>
</dbReference>
<sequence length="386" mass="42933">MKRTRKYRKMVPVKEVLQHPKACFVQNIFTPNGSAVLVPNKVPICDLVASLPEPERLIRSLESQGIREVELEFRHPLDVQKTKALLEEIDSSFRVVDAQLSSQVVEDLSDIYSRLTIDQKFHFPRGEVERLGGMLAEEVGKATHILMSLVNPETADTYTQTHSLNVSLLSGYLAKRLCELKGFHPSLVEKAIQAGLLFDLGKATLPREILEKPEPLGAEELRIVRSHPAESVRIARASGVSDPDILEGILHHHERWDGSGYPDGLTEKKIPVIARILAVADTFDAMTSQRVYKNAVSSKVSFNFIMSANETHFDPDVCRVFLSGMGIYPPGCVVELSDGTVGTVAASTEGNLLQPKILLQEGDQTRIIELCREAHRNLFIKRALDV</sequence>